<feature type="domain" description="J" evidence="6">
    <location>
        <begin position="5"/>
        <end position="79"/>
    </location>
</feature>
<comment type="function">
    <text evidence="3 4">Co-chaperone involved in the maturation of iron-sulfur cluster-containing proteins. Seems to help targeting proteins to be folded toward HscA.</text>
</comment>
<dbReference type="Gene3D" id="1.10.287.110">
    <property type="entry name" value="DnaJ domain"/>
    <property type="match status" value="1"/>
</dbReference>
<dbReference type="Proteomes" id="UP000776983">
    <property type="component" value="Unassembled WGS sequence"/>
</dbReference>
<dbReference type="CDD" id="cd06257">
    <property type="entry name" value="DnaJ"/>
    <property type="match status" value="1"/>
</dbReference>
<dbReference type="PROSITE" id="PS50076">
    <property type="entry name" value="DNAJ_2"/>
    <property type="match status" value="1"/>
</dbReference>
<keyword evidence="2 4" id="KW-0143">Chaperone</keyword>
<dbReference type="InterPro" id="IPR004640">
    <property type="entry name" value="HscB"/>
</dbReference>
<comment type="similarity">
    <text evidence="1 4">Belongs to the HscB family.</text>
</comment>
<evidence type="ECO:0000256" key="1">
    <source>
        <dbReference type="ARBA" id="ARBA00010476"/>
    </source>
</evidence>
<comment type="caution">
    <text evidence="7">The sequence shown here is derived from an EMBL/GenBank/DDBJ whole genome shotgun (WGS) entry which is preliminary data.</text>
</comment>
<gene>
    <name evidence="4 7" type="primary">hscB</name>
    <name evidence="7" type="ORF">H0484_09845</name>
</gene>
<evidence type="ECO:0000256" key="3">
    <source>
        <dbReference type="ARBA" id="ARBA00025596"/>
    </source>
</evidence>
<name>A0ABS8CDE4_9BURK</name>
<dbReference type="EMBL" id="JACDXW010000004">
    <property type="protein sequence ID" value="MCB5364047.1"/>
    <property type="molecule type" value="Genomic_DNA"/>
</dbReference>
<protein>
    <recommendedName>
        <fullName evidence="4">Co-chaperone protein HscB homolog</fullName>
    </recommendedName>
</protein>
<dbReference type="InterPro" id="IPR036386">
    <property type="entry name" value="HscB_C_sf"/>
</dbReference>
<dbReference type="NCBIfam" id="NF002935">
    <property type="entry name" value="PRK03578.1"/>
    <property type="match status" value="1"/>
</dbReference>
<dbReference type="PANTHER" id="PTHR14021">
    <property type="entry name" value="IRON-SULFUR CLUSTER CO-CHAPERONE PROTEIN HSCB"/>
    <property type="match status" value="1"/>
</dbReference>
<dbReference type="InterPro" id="IPR009073">
    <property type="entry name" value="HscB_oligo_C"/>
</dbReference>
<evidence type="ECO:0000256" key="5">
    <source>
        <dbReference type="SAM" id="Coils"/>
    </source>
</evidence>
<comment type="subunit">
    <text evidence="4">Interacts with HscA and stimulates its ATPase activity.</text>
</comment>
<dbReference type="PANTHER" id="PTHR14021:SF15">
    <property type="entry name" value="IRON-SULFUR CLUSTER CO-CHAPERONE PROTEIN HSCB"/>
    <property type="match status" value="1"/>
</dbReference>
<evidence type="ECO:0000313" key="7">
    <source>
        <dbReference type="EMBL" id="MCB5364047.1"/>
    </source>
</evidence>
<evidence type="ECO:0000256" key="4">
    <source>
        <dbReference type="HAMAP-Rule" id="MF_00682"/>
    </source>
</evidence>
<feature type="coiled-coil region" evidence="5">
    <location>
        <begin position="114"/>
        <end position="148"/>
    </location>
</feature>
<accession>A0ABS8CDE4</accession>
<dbReference type="SUPFAM" id="SSF46565">
    <property type="entry name" value="Chaperone J-domain"/>
    <property type="match status" value="1"/>
</dbReference>
<dbReference type="NCBIfam" id="TIGR00714">
    <property type="entry name" value="hscB"/>
    <property type="match status" value="1"/>
</dbReference>
<evidence type="ECO:0000259" key="6">
    <source>
        <dbReference type="PROSITE" id="PS50076"/>
    </source>
</evidence>
<reference evidence="7 8" key="1">
    <citation type="submission" date="2020-07" db="EMBL/GenBank/DDBJ databases">
        <title>Pusillimonas sp. nov., isolated from poultry manure in Taiwan.</title>
        <authorList>
            <person name="Lin S.-Y."/>
            <person name="Tang Y.-S."/>
            <person name="Young C.-C."/>
        </authorList>
    </citation>
    <scope>NUCLEOTIDE SEQUENCE [LARGE SCALE GENOMIC DNA]</scope>
    <source>
        <strain evidence="7 8">CC-YST705</strain>
    </source>
</reference>
<dbReference type="HAMAP" id="MF_00682">
    <property type="entry name" value="HscB"/>
    <property type="match status" value="1"/>
</dbReference>
<dbReference type="Gene3D" id="1.20.1280.20">
    <property type="entry name" value="HscB, C-terminal domain"/>
    <property type="match status" value="1"/>
</dbReference>
<dbReference type="InterPro" id="IPR036869">
    <property type="entry name" value="J_dom_sf"/>
</dbReference>
<dbReference type="RefSeq" id="WP_226954403.1">
    <property type="nucleotide sequence ID" value="NZ_JACDXW010000004.1"/>
</dbReference>
<evidence type="ECO:0000313" key="8">
    <source>
        <dbReference type="Proteomes" id="UP000776983"/>
    </source>
</evidence>
<organism evidence="7 8">
    <name type="scientific">Mesopusillimonas faecipullorum</name>
    <dbReference type="NCBI Taxonomy" id="2755040"/>
    <lineage>
        <taxon>Bacteria</taxon>
        <taxon>Pseudomonadati</taxon>
        <taxon>Pseudomonadota</taxon>
        <taxon>Betaproteobacteria</taxon>
        <taxon>Burkholderiales</taxon>
        <taxon>Alcaligenaceae</taxon>
        <taxon>Mesopusillimonas</taxon>
    </lineage>
</organism>
<dbReference type="SUPFAM" id="SSF47144">
    <property type="entry name" value="HSC20 (HSCB), C-terminal oligomerisation domain"/>
    <property type="match status" value="1"/>
</dbReference>
<proteinExistence type="inferred from homology"/>
<keyword evidence="5" id="KW-0175">Coiled coil</keyword>
<dbReference type="InterPro" id="IPR001623">
    <property type="entry name" value="DnaJ_domain"/>
</dbReference>
<sequence>MTADDYFALFGLPARQQLDAQALEKTWRELAARVHPDRYATASAAEKRVVMQWAATINEAHQTLRHPLQRARYLCERAGQPLEAESNTRMAPQFLMQQMEWREELDRVRDDGDLQGLQTLLQEVQHHAQQLESQVTRLLDEQNDVAEAARHVREWMFVDKLTHEIQAARSSAVQTKH</sequence>
<dbReference type="SMART" id="SM00271">
    <property type="entry name" value="DnaJ"/>
    <property type="match status" value="1"/>
</dbReference>
<evidence type="ECO:0000256" key="2">
    <source>
        <dbReference type="ARBA" id="ARBA00023186"/>
    </source>
</evidence>
<dbReference type="Pfam" id="PF07743">
    <property type="entry name" value="HSCB_C"/>
    <property type="match status" value="1"/>
</dbReference>
<keyword evidence="8" id="KW-1185">Reference proteome</keyword>